<sequence length="133" mass="15212">MASTTPAGTRLVSLDWTPPPELIRSAHAAFDATSTTPDTSPKRVILRIRPIPGNDTEDNKYVEYIKTFLLYCGPARWDPAIGYFDRHYGHLQPCSSTHPWHIIIDMEKDKFDGSDFNKLPHEIYKVERRQTGL</sequence>
<proteinExistence type="predicted"/>
<dbReference type="Proteomes" id="UP000750711">
    <property type="component" value="Unassembled WGS sequence"/>
</dbReference>
<protein>
    <submittedName>
        <fullName evidence="1">Uncharacterized protein</fullName>
    </submittedName>
</protein>
<accession>A0A9P8IHM9</accession>
<keyword evidence="2" id="KW-1185">Reference proteome</keyword>
<dbReference type="AlphaFoldDB" id="A0A9P8IHM9"/>
<dbReference type="EMBL" id="JAGHQM010002025">
    <property type="protein sequence ID" value="KAH0551436.1"/>
    <property type="molecule type" value="Genomic_DNA"/>
</dbReference>
<gene>
    <name evidence="1" type="ORF">GP486_007350</name>
</gene>
<reference evidence="1" key="1">
    <citation type="submission" date="2021-03" db="EMBL/GenBank/DDBJ databases">
        <title>Comparative genomics and phylogenomic investigation of the class Geoglossomycetes provide insights into ecological specialization and systematics.</title>
        <authorList>
            <person name="Melie T."/>
            <person name="Pirro S."/>
            <person name="Miller A.N."/>
            <person name="Quandt A."/>
        </authorList>
    </citation>
    <scope>NUCLEOTIDE SEQUENCE</scope>
    <source>
        <strain evidence="1">CAQ_001_2017</strain>
    </source>
</reference>
<evidence type="ECO:0000313" key="2">
    <source>
        <dbReference type="Proteomes" id="UP000750711"/>
    </source>
</evidence>
<evidence type="ECO:0000313" key="1">
    <source>
        <dbReference type="EMBL" id="KAH0551436.1"/>
    </source>
</evidence>
<name>A0A9P8IHM9_9PEZI</name>
<comment type="caution">
    <text evidence="1">The sequence shown here is derived from an EMBL/GenBank/DDBJ whole genome shotgun (WGS) entry which is preliminary data.</text>
</comment>
<organism evidence="1 2">
    <name type="scientific">Trichoglossum hirsutum</name>
    <dbReference type="NCBI Taxonomy" id="265104"/>
    <lineage>
        <taxon>Eukaryota</taxon>
        <taxon>Fungi</taxon>
        <taxon>Dikarya</taxon>
        <taxon>Ascomycota</taxon>
        <taxon>Pezizomycotina</taxon>
        <taxon>Geoglossomycetes</taxon>
        <taxon>Geoglossales</taxon>
        <taxon>Geoglossaceae</taxon>
        <taxon>Trichoglossum</taxon>
    </lineage>
</organism>